<comment type="cofactor">
    <cofactor evidence="1 12">
        <name>heme b</name>
        <dbReference type="ChEBI" id="CHEBI:60344"/>
    </cofactor>
</comment>
<evidence type="ECO:0000256" key="2">
    <source>
        <dbReference type="ARBA" id="ARBA00004141"/>
    </source>
</evidence>
<feature type="transmembrane region" description="Helical" evidence="12">
    <location>
        <begin position="315"/>
        <end position="337"/>
    </location>
</feature>
<organism evidence="14 15">
    <name type="scientific">Aurantiacibacter spongiae</name>
    <dbReference type="NCBI Taxonomy" id="2488860"/>
    <lineage>
        <taxon>Bacteria</taxon>
        <taxon>Pseudomonadati</taxon>
        <taxon>Pseudomonadota</taxon>
        <taxon>Alphaproteobacteria</taxon>
        <taxon>Sphingomonadales</taxon>
        <taxon>Erythrobacteraceae</taxon>
        <taxon>Aurantiacibacter</taxon>
    </lineage>
</organism>
<reference evidence="14 15" key="1">
    <citation type="submission" date="2018-11" db="EMBL/GenBank/DDBJ databases">
        <title>Erythrobacter spongiae sp. nov., isolated from a marine sponge.</title>
        <authorList>
            <person name="Zhuang L."/>
            <person name="Luo L."/>
        </authorList>
    </citation>
    <scope>NUCLEOTIDE SEQUENCE [LARGE SCALE GENOMIC DNA]</scope>
    <source>
        <strain evidence="14 15">HN-E23</strain>
    </source>
</reference>
<comment type="catalytic activity">
    <reaction evidence="11">
        <text>Fe(II)-heme o + 2 A + H2O = Fe(II)-heme a + 2 AH2</text>
        <dbReference type="Rhea" id="RHEA:63388"/>
        <dbReference type="ChEBI" id="CHEBI:13193"/>
        <dbReference type="ChEBI" id="CHEBI:15377"/>
        <dbReference type="ChEBI" id="CHEBI:17499"/>
        <dbReference type="ChEBI" id="CHEBI:60530"/>
        <dbReference type="ChEBI" id="CHEBI:61715"/>
        <dbReference type="EC" id="1.17.99.9"/>
    </reaction>
    <physiologicalReaction direction="left-to-right" evidence="11">
        <dbReference type="Rhea" id="RHEA:63389"/>
    </physiologicalReaction>
</comment>
<dbReference type="GO" id="GO:0016653">
    <property type="term" value="F:oxidoreductase activity, acting on NAD(P)H, heme protein as acceptor"/>
    <property type="evidence" value="ECO:0007669"/>
    <property type="project" value="TreeGrafter"/>
</dbReference>
<feature type="compositionally biased region" description="Polar residues" evidence="13">
    <location>
        <begin position="1"/>
        <end position="14"/>
    </location>
</feature>
<feature type="region of interest" description="Disordered" evidence="13">
    <location>
        <begin position="1"/>
        <end position="27"/>
    </location>
</feature>
<dbReference type="Proteomes" id="UP000275232">
    <property type="component" value="Unassembled WGS sequence"/>
</dbReference>
<dbReference type="GO" id="GO:0120547">
    <property type="term" value="F:heme A synthase activity"/>
    <property type="evidence" value="ECO:0007669"/>
    <property type="project" value="UniProtKB-EC"/>
</dbReference>
<dbReference type="Pfam" id="PF02628">
    <property type="entry name" value="COX15-CtaA"/>
    <property type="match status" value="1"/>
</dbReference>
<dbReference type="GO" id="GO:0005886">
    <property type="term" value="C:plasma membrane"/>
    <property type="evidence" value="ECO:0007669"/>
    <property type="project" value="UniProtKB-SubCell"/>
</dbReference>
<dbReference type="UniPathway" id="UPA00269">
    <property type="reaction ID" value="UER00713"/>
</dbReference>
<keyword evidence="5 12" id="KW-1133">Transmembrane helix</keyword>
<evidence type="ECO:0000256" key="10">
    <source>
        <dbReference type="ARBA" id="ARBA00044501"/>
    </source>
</evidence>
<sequence length="383" mass="40919">MTALSRISANSNTEHGPETATGRARTRAPRPGAIAAWLLGVAALVVAMVVVGGITRLTESGLSITEWKPVTGAIPPLGRADWQAEFELYQRTGEYRTVTGPAGMDLAAFKFIYLWEWSHRLLGRLIGLVFAVPLALFWLRGAIPEGYKPRLLALLALGGLQGAFGWFMVRSGLSVEMTDVSHFWLSIHLLTALVTLAGLVWTALDLRRLASTGDNAPARLTGPAVAVGAVLVVQLVLGAWVAGLNAGLASDSWPLMQGRVVPEVDWSRGAFFAATHDPFFIHFLHRWWAWIAAAALIVLARRAKPLNPAVARTIHVAVGTQILLGIATVLTGVSLWIAVAHQLVGALLVASFAWGAHVIGRRDQAIPLATRPVTGPARAAANP</sequence>
<feature type="transmembrane region" description="Helical" evidence="12">
    <location>
        <begin position="151"/>
        <end position="169"/>
    </location>
</feature>
<proteinExistence type="inferred from homology"/>
<evidence type="ECO:0000256" key="9">
    <source>
        <dbReference type="ARBA" id="ARBA00023136"/>
    </source>
</evidence>
<dbReference type="PANTHER" id="PTHR23289:SF2">
    <property type="entry name" value="CYTOCHROME C OXIDASE ASSEMBLY PROTEIN COX15 HOMOLOG"/>
    <property type="match status" value="1"/>
</dbReference>
<keyword evidence="12" id="KW-1003">Cell membrane</keyword>
<evidence type="ECO:0000256" key="7">
    <source>
        <dbReference type="ARBA" id="ARBA00023004"/>
    </source>
</evidence>
<feature type="transmembrane region" description="Helical" evidence="12">
    <location>
        <begin position="121"/>
        <end position="139"/>
    </location>
</feature>
<feature type="compositionally biased region" description="Low complexity" evidence="13">
    <location>
        <begin position="18"/>
        <end position="27"/>
    </location>
</feature>
<evidence type="ECO:0000256" key="6">
    <source>
        <dbReference type="ARBA" id="ARBA00023002"/>
    </source>
</evidence>
<feature type="transmembrane region" description="Helical" evidence="12">
    <location>
        <begin position="225"/>
        <end position="248"/>
    </location>
</feature>
<dbReference type="AlphaFoldDB" id="A0A3N5CXN9"/>
<keyword evidence="8 12" id="KW-0350">Heme biosynthesis</keyword>
<comment type="subunit">
    <text evidence="12">Interacts with CtaB.</text>
</comment>
<evidence type="ECO:0000256" key="5">
    <source>
        <dbReference type="ARBA" id="ARBA00022989"/>
    </source>
</evidence>
<keyword evidence="3 12" id="KW-0812">Transmembrane</keyword>
<comment type="subcellular location">
    <subcellularLocation>
        <location evidence="12">Cell membrane</location>
        <topology evidence="12">Multi-pass membrane protein</topology>
    </subcellularLocation>
    <subcellularLocation>
        <location evidence="2">Membrane</location>
        <topology evidence="2">Multi-pass membrane protein</topology>
    </subcellularLocation>
</comment>
<comment type="function">
    <text evidence="12">Catalyzes the conversion of heme O to heme A by two successive hydroxylations of the methyl group at C8. The first hydroxylation forms heme I, the second hydroxylation results in an unstable dihydroxymethyl group, which spontaneously dehydrates, resulting in the formyl group of heme A.</text>
</comment>
<dbReference type="EC" id="1.17.99.9" evidence="12"/>
<feature type="binding site" description="axial binding residue" evidence="12">
    <location>
        <position position="341"/>
    </location>
    <ligand>
        <name>heme</name>
        <dbReference type="ChEBI" id="CHEBI:30413"/>
    </ligand>
    <ligandPart>
        <name>Fe</name>
        <dbReference type="ChEBI" id="CHEBI:18248"/>
    </ligandPart>
</feature>
<evidence type="ECO:0000256" key="4">
    <source>
        <dbReference type="ARBA" id="ARBA00022723"/>
    </source>
</evidence>
<evidence type="ECO:0000256" key="11">
    <source>
        <dbReference type="ARBA" id="ARBA00048044"/>
    </source>
</evidence>
<dbReference type="PANTHER" id="PTHR23289">
    <property type="entry name" value="CYTOCHROME C OXIDASE ASSEMBLY PROTEIN COX15"/>
    <property type="match status" value="1"/>
</dbReference>
<evidence type="ECO:0000313" key="14">
    <source>
        <dbReference type="EMBL" id="RPF71419.1"/>
    </source>
</evidence>
<dbReference type="GO" id="GO:0006784">
    <property type="term" value="P:heme A biosynthetic process"/>
    <property type="evidence" value="ECO:0007669"/>
    <property type="project" value="UniProtKB-UniRule"/>
</dbReference>
<keyword evidence="15" id="KW-1185">Reference proteome</keyword>
<dbReference type="OrthoDB" id="9793156at2"/>
<protein>
    <recommendedName>
        <fullName evidence="12">Heme A synthase</fullName>
        <shortName evidence="12">HAS</shortName>
        <ecNumber evidence="12">1.17.99.9</ecNumber>
    </recommendedName>
    <alternativeName>
        <fullName evidence="12">Cytochrome aa3-controlling protein</fullName>
    </alternativeName>
</protein>
<comment type="pathway">
    <text evidence="10 12">Porphyrin-containing compound metabolism; heme A biosynthesis; heme A from heme O: step 1/1.</text>
</comment>
<feature type="transmembrane region" description="Helical" evidence="12">
    <location>
        <begin position="181"/>
        <end position="204"/>
    </location>
</feature>
<keyword evidence="9 12" id="KW-0472">Membrane</keyword>
<dbReference type="HAMAP" id="MF_01665">
    <property type="entry name" value="HemeA_synth_type2"/>
    <property type="match status" value="1"/>
</dbReference>
<keyword evidence="4 12" id="KW-0479">Metal-binding</keyword>
<evidence type="ECO:0000256" key="1">
    <source>
        <dbReference type="ARBA" id="ARBA00001970"/>
    </source>
</evidence>
<feature type="binding site" description="axial binding residue" evidence="12">
    <location>
        <position position="285"/>
    </location>
    <ligand>
        <name>heme</name>
        <dbReference type="ChEBI" id="CHEBI:30413"/>
    </ligand>
    <ligandPart>
        <name>Fe</name>
        <dbReference type="ChEBI" id="CHEBI:18248"/>
    </ligandPart>
</feature>
<feature type="transmembrane region" description="Helical" evidence="12">
    <location>
        <begin position="287"/>
        <end position="303"/>
    </location>
</feature>
<dbReference type="EMBL" id="RPFZ01000001">
    <property type="protein sequence ID" value="RPF71419.1"/>
    <property type="molecule type" value="Genomic_DNA"/>
</dbReference>
<keyword evidence="7 12" id="KW-0408">Iron</keyword>
<dbReference type="InterPro" id="IPR003780">
    <property type="entry name" value="COX15/CtaA_fam"/>
</dbReference>
<dbReference type="GO" id="GO:0046872">
    <property type="term" value="F:metal ion binding"/>
    <property type="evidence" value="ECO:0007669"/>
    <property type="project" value="UniProtKB-KW"/>
</dbReference>
<name>A0A3N5CXN9_9SPHN</name>
<evidence type="ECO:0000256" key="12">
    <source>
        <dbReference type="HAMAP-Rule" id="MF_01665"/>
    </source>
</evidence>
<evidence type="ECO:0000256" key="13">
    <source>
        <dbReference type="SAM" id="MobiDB-lite"/>
    </source>
</evidence>
<gene>
    <name evidence="12" type="primary">ctaA</name>
    <name evidence="14" type="ORF">EG799_07190</name>
</gene>
<evidence type="ECO:0000256" key="8">
    <source>
        <dbReference type="ARBA" id="ARBA00023133"/>
    </source>
</evidence>
<evidence type="ECO:0000313" key="15">
    <source>
        <dbReference type="Proteomes" id="UP000275232"/>
    </source>
</evidence>
<evidence type="ECO:0000256" key="3">
    <source>
        <dbReference type="ARBA" id="ARBA00022692"/>
    </source>
</evidence>
<dbReference type="InterPro" id="IPR023754">
    <property type="entry name" value="HemeA_Synthase_type2"/>
</dbReference>
<keyword evidence="6 12" id="KW-0560">Oxidoreductase</keyword>
<comment type="caution">
    <text evidence="14">The sequence shown here is derived from an EMBL/GenBank/DDBJ whole genome shotgun (WGS) entry which is preliminary data.</text>
</comment>
<feature type="transmembrane region" description="Helical" evidence="12">
    <location>
        <begin position="33"/>
        <end position="54"/>
    </location>
</feature>
<dbReference type="RefSeq" id="WP_123879851.1">
    <property type="nucleotide sequence ID" value="NZ_RPFZ01000001.1"/>
</dbReference>
<feature type="transmembrane region" description="Helical" evidence="12">
    <location>
        <begin position="343"/>
        <end position="360"/>
    </location>
</feature>
<accession>A0A3N5CXN9</accession>
<comment type="similarity">
    <text evidence="12">Belongs to the COX15/CtaA family. Type 2 subfamily.</text>
</comment>